<reference evidence="4" key="1">
    <citation type="submission" date="2022-04" db="EMBL/GenBank/DDBJ databases">
        <title>Lysobacter sp. CAU 1642 isolated from sea sand.</title>
        <authorList>
            <person name="Kim W."/>
        </authorList>
    </citation>
    <scope>NUCLEOTIDE SEQUENCE</scope>
    <source>
        <strain evidence="4">CAU 1642</strain>
    </source>
</reference>
<dbReference type="InterPro" id="IPR052340">
    <property type="entry name" value="RNase_Y/CdgJ"/>
</dbReference>
<sequence>MIVLVVGRDASLNEGIVAALEDLGVDWTLQFCADATSALTFAQANKVDVMLCELRPVGMEGTALLDRIRGHHPEAARIMLLDESEESQAMKALGSAHRILNKPLRAEELLEAVESIDELREILSSPELQRSIGRIDKLPPPPKLYLALTRALDDPDVSPASLATLIQQDPAMAAKVLRLCNSAYFSGGRTISDIRTAVIRLGQQILRRMVLATEVFSDSTNSAVDRDAMRQRALLSSQLAARLLAGSSAELASTAALLAEVGMLLPGVQYLNKEGELEGDGPHYAEAGAYLLGMWGLPMPIVEAVASHHQPSRSKARGFWVGGAVHVARALIAKQPIDEEYLRQVSMLDRLPAWQKLADDILDQGQD</sequence>
<feature type="domain" description="Response regulatory" evidence="2">
    <location>
        <begin position="2"/>
        <end position="117"/>
    </location>
</feature>
<dbReference type="PANTHER" id="PTHR33525:SF6">
    <property type="entry name" value="HDOD DOMAIN-CONTAINING PROTEIN"/>
    <property type="match status" value="1"/>
</dbReference>
<keyword evidence="5" id="KW-1185">Reference proteome</keyword>
<organism evidence="4 5">
    <name type="scientific">Pseudomarimonas salicorniae</name>
    <dbReference type="NCBI Taxonomy" id="2933270"/>
    <lineage>
        <taxon>Bacteria</taxon>
        <taxon>Pseudomonadati</taxon>
        <taxon>Pseudomonadota</taxon>
        <taxon>Gammaproteobacteria</taxon>
        <taxon>Lysobacterales</taxon>
        <taxon>Lysobacteraceae</taxon>
        <taxon>Pseudomarimonas</taxon>
    </lineage>
</organism>
<comment type="caution">
    <text evidence="4">The sequence shown here is derived from an EMBL/GenBank/DDBJ whole genome shotgun (WGS) entry which is preliminary data.</text>
</comment>
<dbReference type="PIRSF" id="PIRSF036883">
    <property type="entry name" value="RR_HD-GYP_mod"/>
    <property type="match status" value="1"/>
</dbReference>
<protein>
    <submittedName>
        <fullName evidence="4">Response regulator</fullName>
    </submittedName>
</protein>
<dbReference type="SMART" id="SM00448">
    <property type="entry name" value="REC"/>
    <property type="match status" value="1"/>
</dbReference>
<dbReference type="PROSITE" id="PS50110">
    <property type="entry name" value="RESPONSE_REGULATORY"/>
    <property type="match status" value="1"/>
</dbReference>
<evidence type="ECO:0000256" key="1">
    <source>
        <dbReference type="PROSITE-ProRule" id="PRU00169"/>
    </source>
</evidence>
<name>A0ABT0GJA1_9GAMM</name>
<evidence type="ECO:0000259" key="2">
    <source>
        <dbReference type="PROSITE" id="PS50110"/>
    </source>
</evidence>
<dbReference type="PROSITE" id="PS51833">
    <property type="entry name" value="HDOD"/>
    <property type="match status" value="1"/>
</dbReference>
<dbReference type="InterPro" id="IPR011006">
    <property type="entry name" value="CheY-like_superfamily"/>
</dbReference>
<proteinExistence type="predicted"/>
<gene>
    <name evidence="4" type="ORF">M0G41_13180</name>
</gene>
<dbReference type="InterPro" id="IPR013976">
    <property type="entry name" value="HDOD"/>
</dbReference>
<dbReference type="Pfam" id="PF00072">
    <property type="entry name" value="Response_reg"/>
    <property type="match status" value="1"/>
</dbReference>
<dbReference type="PANTHER" id="PTHR33525">
    <property type="match status" value="1"/>
</dbReference>
<dbReference type="InterPro" id="IPR001789">
    <property type="entry name" value="Sig_transdc_resp-reg_receiver"/>
</dbReference>
<dbReference type="Proteomes" id="UP001431449">
    <property type="component" value="Unassembled WGS sequence"/>
</dbReference>
<evidence type="ECO:0000259" key="3">
    <source>
        <dbReference type="PROSITE" id="PS51833"/>
    </source>
</evidence>
<dbReference type="SUPFAM" id="SSF52172">
    <property type="entry name" value="CheY-like"/>
    <property type="match status" value="1"/>
</dbReference>
<dbReference type="SUPFAM" id="SSF109604">
    <property type="entry name" value="HD-domain/PDEase-like"/>
    <property type="match status" value="1"/>
</dbReference>
<comment type="caution">
    <text evidence="1">Lacks conserved residue(s) required for the propagation of feature annotation.</text>
</comment>
<feature type="domain" description="HDOD" evidence="3">
    <location>
        <begin position="138"/>
        <end position="311"/>
    </location>
</feature>
<dbReference type="Pfam" id="PF08668">
    <property type="entry name" value="HDOD"/>
    <property type="match status" value="1"/>
</dbReference>
<evidence type="ECO:0000313" key="4">
    <source>
        <dbReference type="EMBL" id="MCK7594619.1"/>
    </source>
</evidence>
<dbReference type="EMBL" id="JALNMH010000010">
    <property type="protein sequence ID" value="MCK7594619.1"/>
    <property type="molecule type" value="Genomic_DNA"/>
</dbReference>
<dbReference type="Gene3D" id="3.40.50.2300">
    <property type="match status" value="1"/>
</dbReference>
<dbReference type="RefSeq" id="WP_248210155.1">
    <property type="nucleotide sequence ID" value="NZ_JALNMH010000010.1"/>
</dbReference>
<dbReference type="Gene3D" id="1.10.3210.10">
    <property type="entry name" value="Hypothetical protein af1432"/>
    <property type="match status" value="1"/>
</dbReference>
<dbReference type="InterPro" id="IPR014626">
    <property type="entry name" value="Sig_transdc_resp-reg_put"/>
</dbReference>
<accession>A0ABT0GJA1</accession>
<evidence type="ECO:0000313" key="5">
    <source>
        <dbReference type="Proteomes" id="UP001431449"/>
    </source>
</evidence>